<name>A0A1H8T2W6_9EURY</name>
<evidence type="ECO:0008006" key="4">
    <source>
        <dbReference type="Google" id="ProtNLM"/>
    </source>
</evidence>
<keyword evidence="3" id="KW-1185">Reference proteome</keyword>
<dbReference type="EMBL" id="FOCX01000021">
    <property type="protein sequence ID" value="SEO85277.1"/>
    <property type="molecule type" value="Genomic_DNA"/>
</dbReference>
<dbReference type="PROSITE" id="PS51257">
    <property type="entry name" value="PROKAR_LIPOPROTEIN"/>
    <property type="match status" value="1"/>
</dbReference>
<proteinExistence type="predicted"/>
<accession>A0A1H8T2W6</accession>
<dbReference type="InterPro" id="IPR013783">
    <property type="entry name" value="Ig-like_fold"/>
</dbReference>
<feature type="region of interest" description="Disordered" evidence="1">
    <location>
        <begin position="350"/>
        <end position="373"/>
    </location>
</feature>
<feature type="compositionally biased region" description="Low complexity" evidence="1">
    <location>
        <begin position="353"/>
        <end position="373"/>
    </location>
</feature>
<evidence type="ECO:0000256" key="1">
    <source>
        <dbReference type="SAM" id="MobiDB-lite"/>
    </source>
</evidence>
<protein>
    <recommendedName>
        <fullName evidence="4">CARDB protein</fullName>
    </recommendedName>
</protein>
<organism evidence="2 3">
    <name type="scientific">Halorientalis persicus</name>
    <dbReference type="NCBI Taxonomy" id="1367881"/>
    <lineage>
        <taxon>Archaea</taxon>
        <taxon>Methanobacteriati</taxon>
        <taxon>Methanobacteriota</taxon>
        <taxon>Stenosarchaea group</taxon>
        <taxon>Halobacteria</taxon>
        <taxon>Halobacteriales</taxon>
        <taxon>Haloarculaceae</taxon>
        <taxon>Halorientalis</taxon>
    </lineage>
</organism>
<dbReference type="RefSeq" id="WP_139203575.1">
    <property type="nucleotide sequence ID" value="NZ_FOCX01000021.1"/>
</dbReference>
<reference evidence="3" key="1">
    <citation type="submission" date="2016-10" db="EMBL/GenBank/DDBJ databases">
        <authorList>
            <person name="Varghese N."/>
            <person name="Submissions S."/>
        </authorList>
    </citation>
    <scope>NUCLEOTIDE SEQUENCE [LARGE SCALE GENOMIC DNA]</scope>
    <source>
        <strain evidence="3">IBRC-M 10043</strain>
    </source>
</reference>
<evidence type="ECO:0000313" key="2">
    <source>
        <dbReference type="EMBL" id="SEO85277.1"/>
    </source>
</evidence>
<dbReference type="Gene3D" id="2.60.40.10">
    <property type="entry name" value="Immunoglobulins"/>
    <property type="match status" value="1"/>
</dbReference>
<dbReference type="Proteomes" id="UP000198775">
    <property type="component" value="Unassembled WGS sequence"/>
</dbReference>
<dbReference type="AlphaFoldDB" id="A0A1H8T2W6"/>
<gene>
    <name evidence="2" type="ORF">SAMN05216388_10219</name>
</gene>
<evidence type="ECO:0000313" key="3">
    <source>
        <dbReference type="Proteomes" id="UP000198775"/>
    </source>
</evidence>
<sequence length="373" mass="39733">MKRSLLVLVVAGAMLVAGCSGLTGSETPTATGENGTADSAAASVDVSATLDDEAVAEIGYAVTVDAVNEGDTAENHTVGLSVDGEQVASETVRVGANAERSVTLRHVFSEPGEYTVEAAGESRTVTAIENPVPAARERMQGVDTIVTEERQSMNLTLQGQQNGRMTMRGEGTGRYDMVHNRSHTTMENDIEFGGFSFVQQVDTWYANGTEYERSKNENEIEYEYETEETTFDDVSPPIDIPVELTNRSRATVTDDTVIVSGDLDTLLGLASLFANSSSGPAEDDLDKIDSMRFEVGVDRETETISYVEMDVQIDGLEVGSSTGSGNVTMHAEFVEFDTPVDTAIPESVREAASRTARTTGSSGTETAALSGQS</sequence>
<dbReference type="OrthoDB" id="240412at2157"/>